<feature type="binding site" evidence="12">
    <location>
        <position position="328"/>
    </location>
    <ligand>
        <name>UDP-N-acetyl-alpha-D-glucosamine</name>
        <dbReference type="ChEBI" id="CHEBI:57705"/>
    </ligand>
</feature>
<name>A0A1T4KC62_9FIRM</name>
<feature type="binding site" evidence="12">
    <location>
        <position position="94"/>
    </location>
    <ligand>
        <name>UDP-N-acetyl-alpha-D-glucosamine</name>
        <dbReference type="ChEBI" id="CHEBI:57705"/>
    </ligand>
</feature>
<protein>
    <recommendedName>
        <fullName evidence="12">UDP-N-acetylglucosamine 1-carboxyvinyltransferase</fullName>
        <ecNumber evidence="12">2.5.1.7</ecNumber>
    </recommendedName>
    <alternativeName>
        <fullName evidence="12">Enoylpyruvate transferase</fullName>
    </alternativeName>
    <alternativeName>
        <fullName evidence="12">UDP-N-acetylglucosamine enolpyruvyl transferase</fullName>
        <shortName evidence="12">EPT</shortName>
    </alternativeName>
</protein>
<keyword evidence="4 12" id="KW-0132">Cell division</keyword>
<feature type="binding site" evidence="12">
    <location>
        <begin position="23"/>
        <end position="24"/>
    </location>
    <ligand>
        <name>phosphoenolpyruvate</name>
        <dbReference type="ChEBI" id="CHEBI:58702"/>
    </ligand>
</feature>
<evidence type="ECO:0000256" key="2">
    <source>
        <dbReference type="ARBA" id="ARBA00004752"/>
    </source>
</evidence>
<feature type="modified residue" description="2-(S-cysteinyl)pyruvic acid O-phosphothioketal" evidence="12">
    <location>
        <position position="118"/>
    </location>
</feature>
<dbReference type="NCBIfam" id="NF006873">
    <property type="entry name" value="PRK09369.1"/>
    <property type="match status" value="1"/>
</dbReference>
<evidence type="ECO:0000256" key="6">
    <source>
        <dbReference type="ARBA" id="ARBA00022960"/>
    </source>
</evidence>
<dbReference type="GO" id="GO:0051301">
    <property type="term" value="P:cell division"/>
    <property type="evidence" value="ECO:0007669"/>
    <property type="project" value="UniProtKB-KW"/>
</dbReference>
<evidence type="ECO:0000256" key="4">
    <source>
        <dbReference type="ARBA" id="ARBA00022618"/>
    </source>
</evidence>
<dbReference type="GO" id="GO:0071555">
    <property type="term" value="P:cell wall organization"/>
    <property type="evidence" value="ECO:0007669"/>
    <property type="project" value="UniProtKB-KW"/>
</dbReference>
<keyword evidence="5 12" id="KW-0808">Transferase</keyword>
<dbReference type="GO" id="GO:0019277">
    <property type="term" value="P:UDP-N-acetylgalactosamine biosynthetic process"/>
    <property type="evidence" value="ECO:0007669"/>
    <property type="project" value="InterPro"/>
</dbReference>
<evidence type="ECO:0000256" key="1">
    <source>
        <dbReference type="ARBA" id="ARBA00004496"/>
    </source>
</evidence>
<dbReference type="AlphaFoldDB" id="A0A1T4KC62"/>
<evidence type="ECO:0000313" key="15">
    <source>
        <dbReference type="Proteomes" id="UP000243297"/>
    </source>
</evidence>
<dbReference type="UniPathway" id="UPA00219"/>
<dbReference type="NCBIfam" id="TIGR01072">
    <property type="entry name" value="murA"/>
    <property type="match status" value="1"/>
</dbReference>
<keyword evidence="6 12" id="KW-0133">Cell shape</keyword>
<gene>
    <name evidence="12" type="primary">murA</name>
    <name evidence="14" type="ORF">SAMN02745191_0468</name>
</gene>
<evidence type="ECO:0000256" key="9">
    <source>
        <dbReference type="ARBA" id="ARBA00023316"/>
    </source>
</evidence>
<dbReference type="NCBIfam" id="NF009470">
    <property type="entry name" value="PRK12830.1"/>
    <property type="match status" value="1"/>
</dbReference>
<dbReference type="GO" id="GO:0005737">
    <property type="term" value="C:cytoplasm"/>
    <property type="evidence" value="ECO:0007669"/>
    <property type="project" value="UniProtKB-SubCell"/>
</dbReference>
<keyword evidence="8 12" id="KW-0131">Cell cycle</keyword>
<dbReference type="Proteomes" id="UP000243297">
    <property type="component" value="Unassembled WGS sequence"/>
</dbReference>
<dbReference type="EC" id="2.5.1.7" evidence="12"/>
<comment type="catalytic activity">
    <reaction evidence="11 12">
        <text>phosphoenolpyruvate + UDP-N-acetyl-alpha-D-glucosamine = UDP-N-acetyl-3-O-(1-carboxyvinyl)-alpha-D-glucosamine + phosphate</text>
        <dbReference type="Rhea" id="RHEA:18681"/>
        <dbReference type="ChEBI" id="CHEBI:43474"/>
        <dbReference type="ChEBI" id="CHEBI:57705"/>
        <dbReference type="ChEBI" id="CHEBI:58702"/>
        <dbReference type="ChEBI" id="CHEBI:68483"/>
        <dbReference type="EC" id="2.5.1.7"/>
    </reaction>
</comment>
<comment type="caution">
    <text evidence="12">Lacks conserved residue(s) required for the propagation of feature annotation.</text>
</comment>
<dbReference type="GO" id="GO:0008760">
    <property type="term" value="F:UDP-N-acetylglucosamine 1-carboxyvinyltransferase activity"/>
    <property type="evidence" value="ECO:0007669"/>
    <property type="project" value="UniProtKB-UniRule"/>
</dbReference>
<dbReference type="GO" id="GO:0009252">
    <property type="term" value="P:peptidoglycan biosynthetic process"/>
    <property type="evidence" value="ECO:0007669"/>
    <property type="project" value="UniProtKB-UniRule"/>
</dbReference>
<evidence type="ECO:0000256" key="11">
    <source>
        <dbReference type="ARBA" id="ARBA00047527"/>
    </source>
</evidence>
<keyword evidence="15" id="KW-1185">Reference proteome</keyword>
<evidence type="ECO:0000256" key="3">
    <source>
        <dbReference type="ARBA" id="ARBA00022490"/>
    </source>
</evidence>
<dbReference type="InterPro" id="IPR050068">
    <property type="entry name" value="MurA_subfamily"/>
</dbReference>
<dbReference type="InterPro" id="IPR036968">
    <property type="entry name" value="Enolpyruvate_Tfrase_sf"/>
</dbReference>
<evidence type="ECO:0000256" key="12">
    <source>
        <dbReference type="HAMAP-Rule" id="MF_00111"/>
    </source>
</evidence>
<feature type="domain" description="Enolpyruvate transferase" evidence="13">
    <location>
        <begin position="8"/>
        <end position="406"/>
    </location>
</feature>
<dbReference type="Gene3D" id="3.65.10.10">
    <property type="entry name" value="Enolpyruvate transferase domain"/>
    <property type="match status" value="2"/>
</dbReference>
<comment type="function">
    <text evidence="12">Cell wall formation. Adds enolpyruvyl to UDP-N-acetylglucosamine.</text>
</comment>
<evidence type="ECO:0000256" key="8">
    <source>
        <dbReference type="ARBA" id="ARBA00023306"/>
    </source>
</evidence>
<evidence type="ECO:0000259" key="13">
    <source>
        <dbReference type="Pfam" id="PF00275"/>
    </source>
</evidence>
<evidence type="ECO:0000256" key="10">
    <source>
        <dbReference type="ARBA" id="ARBA00038367"/>
    </source>
</evidence>
<dbReference type="HAMAP" id="MF_00111">
    <property type="entry name" value="MurA"/>
    <property type="match status" value="1"/>
</dbReference>
<comment type="similarity">
    <text evidence="10 12">Belongs to the EPSP synthase family. MurA subfamily.</text>
</comment>
<dbReference type="PANTHER" id="PTHR43783">
    <property type="entry name" value="UDP-N-ACETYLGLUCOSAMINE 1-CARBOXYVINYLTRANSFERASE"/>
    <property type="match status" value="1"/>
</dbReference>
<feature type="binding site" evidence="12">
    <location>
        <begin position="123"/>
        <end position="127"/>
    </location>
    <ligand>
        <name>UDP-N-acetyl-alpha-D-glucosamine</name>
        <dbReference type="ChEBI" id="CHEBI:57705"/>
    </ligand>
</feature>
<feature type="active site" description="Proton donor" evidence="12">
    <location>
        <position position="118"/>
    </location>
</feature>
<organism evidence="14 15">
    <name type="scientific">Anaerorhabdus furcosa</name>
    <dbReference type="NCBI Taxonomy" id="118967"/>
    <lineage>
        <taxon>Bacteria</taxon>
        <taxon>Bacillati</taxon>
        <taxon>Bacillota</taxon>
        <taxon>Erysipelotrichia</taxon>
        <taxon>Erysipelotrichales</taxon>
        <taxon>Erysipelotrichaceae</taxon>
        <taxon>Anaerorhabdus</taxon>
    </lineage>
</organism>
<comment type="pathway">
    <text evidence="2 12">Cell wall biogenesis; peptidoglycan biosynthesis.</text>
</comment>
<keyword evidence="9 12" id="KW-0961">Cell wall biogenesis/degradation</keyword>
<sequence>MEQVIKIEGGHLLNGEVRISGSKNATVALIPAAILAKGPVTIVGVPNISDVESLSTLLNELNVSVIHKSKDHIIIDPTNMENKPLDHRAVTKLRASYYFMGALLGKYGEVKMKMPGGCYLGPRPIDLHLKGFEALGAQIEYVEGSYLIKADKLVGAKIFLDVSSVGATINIMMAAVYAEGRTTIENAAKEPEIIDVATLLNKMGAQVRGAGTNVITIDGVEDLGGCFHEIIPDRIEAGTFIVMAAAAAEKMKISNIIPQHLESLLSKLQEMGVKMDVDVDCVTVEKSDKLKAVDIKTLPYPGFATDLQQPLTALLTQTTGDSTVKETIYPERFKHCTELQRMGADIEVGQGLSVIHGPTKLYGDSVTATDLRCGASLVIAGLIADGVTEIHDVNHIDRGYDDLDGKLKQLGAVIWREEIE</sequence>
<feature type="binding site" evidence="12">
    <location>
        <position position="306"/>
    </location>
    <ligand>
        <name>UDP-N-acetyl-alpha-D-glucosamine</name>
        <dbReference type="ChEBI" id="CHEBI:57705"/>
    </ligand>
</feature>
<comment type="subcellular location">
    <subcellularLocation>
        <location evidence="1 12">Cytoplasm</location>
    </subcellularLocation>
</comment>
<dbReference type="PANTHER" id="PTHR43783:SF2">
    <property type="entry name" value="UDP-N-ACETYLGLUCOSAMINE 1-CARBOXYVINYLTRANSFERASE 2"/>
    <property type="match status" value="1"/>
</dbReference>
<dbReference type="STRING" id="118967.SAMN02745191_0468"/>
<accession>A0A1T4KC62</accession>
<dbReference type="EMBL" id="FUWY01000001">
    <property type="protein sequence ID" value="SJZ40002.1"/>
    <property type="molecule type" value="Genomic_DNA"/>
</dbReference>
<dbReference type="OrthoDB" id="9803760at2"/>
<proteinExistence type="inferred from homology"/>
<reference evidence="15" key="1">
    <citation type="submission" date="2017-02" db="EMBL/GenBank/DDBJ databases">
        <authorList>
            <person name="Varghese N."/>
            <person name="Submissions S."/>
        </authorList>
    </citation>
    <scope>NUCLEOTIDE SEQUENCE [LARGE SCALE GENOMIC DNA]</scope>
    <source>
        <strain evidence="15">ATCC 25662</strain>
    </source>
</reference>
<evidence type="ECO:0000256" key="7">
    <source>
        <dbReference type="ARBA" id="ARBA00022984"/>
    </source>
</evidence>
<dbReference type="SUPFAM" id="SSF55205">
    <property type="entry name" value="EPT/RTPC-like"/>
    <property type="match status" value="1"/>
</dbReference>
<keyword evidence="12" id="KW-0670">Pyruvate</keyword>
<dbReference type="InterPro" id="IPR005750">
    <property type="entry name" value="UDP_GlcNAc_COvinyl_MurA"/>
</dbReference>
<dbReference type="GO" id="GO:0008360">
    <property type="term" value="P:regulation of cell shape"/>
    <property type="evidence" value="ECO:0007669"/>
    <property type="project" value="UniProtKB-KW"/>
</dbReference>
<keyword evidence="7 12" id="KW-0573">Peptidoglycan synthesis</keyword>
<dbReference type="CDD" id="cd01555">
    <property type="entry name" value="UdpNAET"/>
    <property type="match status" value="1"/>
</dbReference>
<evidence type="ECO:0000256" key="5">
    <source>
        <dbReference type="ARBA" id="ARBA00022679"/>
    </source>
</evidence>
<dbReference type="InterPro" id="IPR013792">
    <property type="entry name" value="RNA3'P_cycl/enolpyr_Trfase_a/b"/>
</dbReference>
<keyword evidence="3 12" id="KW-0963">Cytoplasm</keyword>
<dbReference type="RefSeq" id="WP_078710905.1">
    <property type="nucleotide sequence ID" value="NZ_FUWY01000001.1"/>
</dbReference>
<dbReference type="InterPro" id="IPR001986">
    <property type="entry name" value="Enolpyruvate_Tfrase_dom"/>
</dbReference>
<dbReference type="Pfam" id="PF00275">
    <property type="entry name" value="EPSP_synthase"/>
    <property type="match status" value="1"/>
</dbReference>
<evidence type="ECO:0000313" key="14">
    <source>
        <dbReference type="EMBL" id="SJZ40002.1"/>
    </source>
</evidence>